<keyword evidence="3" id="KW-1185">Reference proteome</keyword>
<protein>
    <submittedName>
        <fullName evidence="4">7TM_GPCR_Srx domain-containing protein</fullName>
    </submittedName>
</protein>
<feature type="transmembrane region" description="Helical" evidence="1">
    <location>
        <begin position="7"/>
        <end position="24"/>
    </location>
</feature>
<evidence type="ECO:0000313" key="4">
    <source>
        <dbReference type="WBParaSite" id="Csp11.Scaffold556.g3767.t1"/>
    </source>
</evidence>
<evidence type="ECO:0000313" key="3">
    <source>
        <dbReference type="Proteomes" id="UP000095282"/>
    </source>
</evidence>
<keyword evidence="1" id="KW-0812">Transmembrane</keyword>
<dbReference type="Proteomes" id="UP000095282">
    <property type="component" value="Unplaced"/>
</dbReference>
<dbReference type="InterPro" id="IPR019430">
    <property type="entry name" value="7TM_GPCR_serpentine_rcpt_Srx"/>
</dbReference>
<evidence type="ECO:0000259" key="2">
    <source>
        <dbReference type="Pfam" id="PF10328"/>
    </source>
</evidence>
<evidence type="ECO:0000256" key="1">
    <source>
        <dbReference type="SAM" id="Phobius"/>
    </source>
</evidence>
<keyword evidence="1" id="KW-0472">Membrane</keyword>
<keyword evidence="1" id="KW-1133">Transmembrane helix</keyword>
<dbReference type="Pfam" id="PF10328">
    <property type="entry name" value="7TM_GPCR_Srx"/>
    <property type="match status" value="1"/>
</dbReference>
<dbReference type="WBParaSite" id="Csp11.Scaffold556.g3767.t1">
    <property type="protein sequence ID" value="Csp11.Scaffold556.g3767.t1"/>
    <property type="gene ID" value="Csp11.Scaffold556.g3767"/>
</dbReference>
<dbReference type="eggNOG" id="ENOG502TFTQ">
    <property type="taxonomic scope" value="Eukaryota"/>
</dbReference>
<dbReference type="AlphaFoldDB" id="A0A1I7T9K4"/>
<organism evidence="3 4">
    <name type="scientific">Caenorhabditis tropicalis</name>
    <dbReference type="NCBI Taxonomy" id="1561998"/>
    <lineage>
        <taxon>Eukaryota</taxon>
        <taxon>Metazoa</taxon>
        <taxon>Ecdysozoa</taxon>
        <taxon>Nematoda</taxon>
        <taxon>Chromadorea</taxon>
        <taxon>Rhabditida</taxon>
        <taxon>Rhabditina</taxon>
        <taxon>Rhabditomorpha</taxon>
        <taxon>Rhabditoidea</taxon>
        <taxon>Rhabditidae</taxon>
        <taxon>Peloderinae</taxon>
        <taxon>Caenorhabditis</taxon>
    </lineage>
</organism>
<reference evidence="4" key="1">
    <citation type="submission" date="2016-11" db="UniProtKB">
        <authorList>
            <consortium name="WormBaseParasite"/>
        </authorList>
    </citation>
    <scope>IDENTIFICATION</scope>
</reference>
<name>A0A1I7T9K4_9PELO</name>
<proteinExistence type="predicted"/>
<accession>A0A1I7T9K4</accession>
<feature type="domain" description="7TM GPCR serpentine receptor class x (Srx)" evidence="2">
    <location>
        <begin position="1"/>
        <end position="53"/>
    </location>
</feature>
<sequence>MQTFIQEGGYAVALLSYFLLGTIIENELLRFLIILLPWFFLHAFEGMVTILCNPELKNICFKKWKFCFATPEDTRNAPMRTGEAWRSKTSRVSKF</sequence>
<feature type="transmembrane region" description="Helical" evidence="1">
    <location>
        <begin position="30"/>
        <end position="52"/>
    </location>
</feature>